<dbReference type="EMBL" id="LR797420">
    <property type="protein sequence ID" value="CAB4214910.1"/>
    <property type="molecule type" value="Genomic_DNA"/>
</dbReference>
<sequence length="414" mass="43797">MAGVPQLGVTIDFSNGPAFIDAAGIIGEAIIGTAQISDSNSSVNITDEVLQIATRRGRNRLLDTMEAGTATVILKDTDGRWNPANAAGPYYGLLLPNRKISIWATYEGVKYTVFTGFITAFPIGFVNGVGDQSKVVLTCVDGFRLLYNAGVDVVAATGAGQYTGTRIGKMLDEAAWPAGQRDIDAGNSTLQADPGGVRSVLAACQMIEKSEFGGFFMTKRGKARFMSRTAVGTAAAQTATTFADDGSGISYQDIAFAFDDTLILNDVTVTRAGGVAQNVYDQTSIDTYFNHSGSRTGLLVETDAEALQQAQLVLSARKDATVRIDYIALNLFDSAATTRIVAGLNAEIFDLINVTKQMPGSTAITRELFVQGVQHDATPKSWTAKLLTSEPLVQAFIIGDPVQGQVGGVGVISY</sequence>
<evidence type="ECO:0000313" key="2">
    <source>
        <dbReference type="EMBL" id="CAB4219674.1"/>
    </source>
</evidence>
<accession>A0A6J5SYC4</accession>
<proteinExistence type="predicted"/>
<organism evidence="2">
    <name type="scientific">uncultured Caudovirales phage</name>
    <dbReference type="NCBI Taxonomy" id="2100421"/>
    <lineage>
        <taxon>Viruses</taxon>
        <taxon>Duplodnaviria</taxon>
        <taxon>Heunggongvirae</taxon>
        <taxon>Uroviricota</taxon>
        <taxon>Caudoviricetes</taxon>
        <taxon>Peduoviridae</taxon>
        <taxon>Maltschvirus</taxon>
        <taxon>Maltschvirus maltsch</taxon>
    </lineage>
</organism>
<reference evidence="2" key="1">
    <citation type="submission" date="2020-05" db="EMBL/GenBank/DDBJ databases">
        <authorList>
            <person name="Chiriac C."/>
            <person name="Salcher M."/>
            <person name="Ghai R."/>
            <person name="Kavagutti S V."/>
        </authorList>
    </citation>
    <scope>NUCLEOTIDE SEQUENCE</scope>
</reference>
<name>A0A6J5SYC4_9CAUD</name>
<evidence type="ECO:0000313" key="1">
    <source>
        <dbReference type="EMBL" id="CAB4214910.1"/>
    </source>
</evidence>
<protein>
    <submittedName>
        <fullName evidence="2">Uncharacterized protein</fullName>
    </submittedName>
</protein>
<dbReference type="EMBL" id="LR797480">
    <property type="protein sequence ID" value="CAB4219674.1"/>
    <property type="molecule type" value="Genomic_DNA"/>
</dbReference>
<gene>
    <name evidence="1" type="ORF">UFOVP1467_8</name>
    <name evidence="2" type="ORF">UFOVP1616_55</name>
</gene>